<name>A0A7J9UUQ9_9MICO</name>
<keyword evidence="6" id="KW-1185">Reference proteome</keyword>
<comment type="caution">
    <text evidence="5">The sequence shown here is derived from an EMBL/GenBank/DDBJ whole genome shotgun (WGS) entry which is preliminary data.</text>
</comment>
<gene>
    <name evidence="5" type="ORF">GB882_05335</name>
</gene>
<dbReference type="Gene3D" id="2.160.20.10">
    <property type="entry name" value="Single-stranded right-handed beta-helix, Pectin lyase-like"/>
    <property type="match status" value="2"/>
</dbReference>
<dbReference type="InterPro" id="IPR011050">
    <property type="entry name" value="Pectin_lyase_fold/virulence"/>
</dbReference>
<dbReference type="SUPFAM" id="SSF51126">
    <property type="entry name" value="Pectin lyase-like"/>
    <property type="match status" value="1"/>
</dbReference>
<evidence type="ECO:0000256" key="2">
    <source>
        <dbReference type="ARBA" id="ARBA00022525"/>
    </source>
</evidence>
<dbReference type="InterPro" id="IPR006626">
    <property type="entry name" value="PbH1"/>
</dbReference>
<dbReference type="SMART" id="SM00710">
    <property type="entry name" value="PbH1"/>
    <property type="match status" value="6"/>
</dbReference>
<keyword evidence="2" id="KW-0964">Secreted</keyword>
<evidence type="ECO:0000256" key="1">
    <source>
        <dbReference type="ARBA" id="ARBA00004613"/>
    </source>
</evidence>
<dbReference type="EMBL" id="WHPD01001169">
    <property type="protein sequence ID" value="MPV88083.1"/>
    <property type="molecule type" value="Genomic_DNA"/>
</dbReference>
<evidence type="ECO:0000256" key="3">
    <source>
        <dbReference type="ARBA" id="ARBA00022729"/>
    </source>
</evidence>
<dbReference type="InterPro" id="IPR052052">
    <property type="entry name" value="Polysaccharide_Lyase_9"/>
</dbReference>
<dbReference type="PANTHER" id="PTHR40088">
    <property type="entry name" value="PECTATE LYASE (EUROFUNG)"/>
    <property type="match status" value="1"/>
</dbReference>
<evidence type="ECO:0000313" key="6">
    <source>
        <dbReference type="Proteomes" id="UP000429644"/>
    </source>
</evidence>
<evidence type="ECO:0000259" key="4">
    <source>
        <dbReference type="Pfam" id="PF13229"/>
    </source>
</evidence>
<proteinExistence type="predicted"/>
<organism evidence="5 6">
    <name type="scientific">Georgenia ruanii</name>
    <dbReference type="NCBI Taxonomy" id="348442"/>
    <lineage>
        <taxon>Bacteria</taxon>
        <taxon>Bacillati</taxon>
        <taxon>Actinomycetota</taxon>
        <taxon>Actinomycetes</taxon>
        <taxon>Micrococcales</taxon>
        <taxon>Bogoriellaceae</taxon>
        <taxon>Georgenia</taxon>
    </lineage>
</organism>
<protein>
    <recommendedName>
        <fullName evidence="4">Right handed beta helix domain-containing protein</fullName>
    </recommendedName>
</protein>
<feature type="domain" description="Right handed beta helix" evidence="4">
    <location>
        <begin position="256"/>
        <end position="410"/>
    </location>
</feature>
<evidence type="ECO:0000313" key="5">
    <source>
        <dbReference type="EMBL" id="MPV88083.1"/>
    </source>
</evidence>
<dbReference type="AlphaFoldDB" id="A0A7J9UUQ9"/>
<dbReference type="InterPro" id="IPR039448">
    <property type="entry name" value="Beta_helix"/>
</dbReference>
<dbReference type="InterPro" id="IPR012334">
    <property type="entry name" value="Pectin_lyas_fold"/>
</dbReference>
<dbReference type="GO" id="GO:0005576">
    <property type="term" value="C:extracellular region"/>
    <property type="evidence" value="ECO:0007669"/>
    <property type="project" value="UniProtKB-SubCell"/>
</dbReference>
<comment type="subcellular location">
    <subcellularLocation>
        <location evidence="1">Secreted</location>
    </subcellularLocation>
</comment>
<keyword evidence="3" id="KW-0732">Signal</keyword>
<dbReference type="GO" id="GO:0016837">
    <property type="term" value="F:carbon-oxygen lyase activity, acting on polysaccharides"/>
    <property type="evidence" value="ECO:0007669"/>
    <property type="project" value="TreeGrafter"/>
</dbReference>
<dbReference type="PANTHER" id="PTHR40088:SF2">
    <property type="entry name" value="SECRETED SUGAR HYDROLASE"/>
    <property type="match status" value="1"/>
</dbReference>
<dbReference type="Pfam" id="PF13229">
    <property type="entry name" value="Beta_helix"/>
    <property type="match status" value="1"/>
</dbReference>
<feature type="non-terminal residue" evidence="5">
    <location>
        <position position="1"/>
    </location>
</feature>
<accession>A0A7J9UUQ9</accession>
<dbReference type="Proteomes" id="UP000429644">
    <property type="component" value="Unassembled WGS sequence"/>
</dbReference>
<sequence length="586" mass="62943">VWSTLLALVLLLGSGGLALGLTRLGSTSSSVTDAGTAPQDGAPDTRTIHVAPDGDDTAEGTAIAPKRTLQAAVNESDAGDTVMVHAGVYHEELKIEERRGLRLVAAPGAEVWLDGSVVVPGWARDGERWVSDGWSTEFDSSPTYSWGKPDGVRPGWIFLNPEYPLAAHPDQVWIDGERQVQVGARAEVRPGTFFVDYDDDKMFLGSDPTGRTVTASAQARAVRILSAGVLIRGIGVRKYAPSVPHMGAVTVEAPDVTLEHVSVTDNATTGMHVLSERAKLRDVTLERNGMMGLSATEADGLELVRVTASENNLEGFNKSPAAGGAKIGRSSTILVKDCVFAGNLANGLWLDESVSGIKLLHSRFVDNSGHGISIEVSGHGTVMGNVIAHNAGNGVKLNDAEDVAVWNNTFVDNVRSINIVQDTRDVEPGRTFRDPELPLTWRTQRITIRNNVIAATGTHLGGAARSRTCLLCVEDYSGRWTAAEMDVTALGNVYQRADATSPKWMIVWARRDKDPYVFHGVKDFRAAVRQEETGVEVTGTSLLSDDFWPEPALEHLYASVAQPLPADLAELAGRPVGDRHLGAWSR</sequence>
<reference evidence="5 6" key="1">
    <citation type="submission" date="2019-10" db="EMBL/GenBank/DDBJ databases">
        <title>Georgenia wutianyii sp. nov. and Georgenia yuyongxinii sp. nov. isolated from plateau pika (Ochotona curzoniae) in the Qinghai-Tibet plateau of China.</title>
        <authorList>
            <person name="Tian Z."/>
        </authorList>
    </citation>
    <scope>NUCLEOTIDE SEQUENCE [LARGE SCALE GENOMIC DNA]</scope>
    <source>
        <strain evidence="5 6">JCM 15130</strain>
    </source>
</reference>